<comment type="catalytic activity">
    <reaction evidence="23">
        <text>Preferential cleavage: (Ac)2-L-Lys-D-Ala-|-D-Ala. Also transpeptidation of peptidyl-alanyl moieties that are N-acyl substituents of D-alanine.</text>
        <dbReference type="EC" id="3.4.16.4"/>
    </reaction>
</comment>
<comment type="catalytic activity">
    <reaction evidence="25">
        <text>[GlcNAc-(1-&gt;4)-Mur2Ac(oyl-L-Ala-gamma-D-Glu-L-Lys-D-Ala-D-Ala)](n)-di-trans,octa-cis-undecaprenyl diphosphate + beta-D-GlcNAc-(1-&gt;4)-Mur2Ac(oyl-L-Ala-gamma-D-Glu-L-Lys-D-Ala-D-Ala)-di-trans,octa-cis-undecaprenyl diphosphate = [GlcNAc-(1-&gt;4)-Mur2Ac(oyl-L-Ala-gamma-D-Glu-L-Lys-D-Ala-D-Ala)](n+1)-di-trans,octa-cis-undecaprenyl diphosphate + di-trans,octa-cis-undecaprenyl diphosphate + H(+)</text>
        <dbReference type="Rhea" id="RHEA:23708"/>
        <dbReference type="Rhea" id="RHEA-COMP:9602"/>
        <dbReference type="Rhea" id="RHEA-COMP:9603"/>
        <dbReference type="ChEBI" id="CHEBI:15378"/>
        <dbReference type="ChEBI" id="CHEBI:58405"/>
        <dbReference type="ChEBI" id="CHEBI:60033"/>
        <dbReference type="ChEBI" id="CHEBI:78435"/>
        <dbReference type="EC" id="2.4.99.28"/>
    </reaction>
</comment>
<evidence type="ECO:0000256" key="18">
    <source>
        <dbReference type="ARBA" id="ARBA00022989"/>
    </source>
</evidence>
<feature type="compositionally biased region" description="Low complexity" evidence="26">
    <location>
        <begin position="777"/>
        <end position="787"/>
    </location>
</feature>
<proteinExistence type="inferred from homology"/>
<dbReference type="InterPro" id="IPR001460">
    <property type="entry name" value="PCN-bd_Tpept"/>
</dbReference>
<dbReference type="InterPro" id="IPR031376">
    <property type="entry name" value="PCB_OB"/>
</dbReference>
<reference evidence="32" key="1">
    <citation type="journal article" date="2019" name="Int. J. Syst. Evol. Microbiol.">
        <title>The Global Catalogue of Microorganisms (GCM) 10K type strain sequencing project: providing services to taxonomists for standard genome sequencing and annotation.</title>
        <authorList>
            <consortium name="The Broad Institute Genomics Platform"/>
            <consortium name="The Broad Institute Genome Sequencing Center for Infectious Disease"/>
            <person name="Wu L."/>
            <person name="Ma J."/>
        </authorList>
    </citation>
    <scope>NUCLEOTIDE SEQUENCE [LARGE SCALE GENOMIC DNA]</scope>
    <source>
        <strain evidence="32">JCM 31890</strain>
    </source>
</reference>
<comment type="similarity">
    <text evidence="3">In the C-terminal section; belongs to the transpeptidase family.</text>
</comment>
<evidence type="ECO:0000256" key="4">
    <source>
        <dbReference type="ARBA" id="ARBA00007739"/>
    </source>
</evidence>
<dbReference type="Gene3D" id="3.40.710.10">
    <property type="entry name" value="DD-peptidase/beta-lactamase superfamily"/>
    <property type="match status" value="2"/>
</dbReference>
<evidence type="ECO:0000256" key="20">
    <source>
        <dbReference type="ARBA" id="ARBA00023251"/>
    </source>
</evidence>
<dbReference type="InterPro" id="IPR012338">
    <property type="entry name" value="Beta-lactam/transpept-like"/>
</dbReference>
<keyword evidence="21" id="KW-0511">Multifunctional enzyme</keyword>
<feature type="region of interest" description="Disordered" evidence="26">
    <location>
        <begin position="1"/>
        <end position="21"/>
    </location>
</feature>
<keyword evidence="10" id="KW-0645">Protease</keyword>
<dbReference type="Pfam" id="PF17092">
    <property type="entry name" value="PCB_OB"/>
    <property type="match status" value="1"/>
</dbReference>
<evidence type="ECO:0000259" key="30">
    <source>
        <dbReference type="Pfam" id="PF17092"/>
    </source>
</evidence>
<dbReference type="InterPro" id="IPR023346">
    <property type="entry name" value="Lysozyme-like_dom_sf"/>
</dbReference>
<evidence type="ECO:0000256" key="12">
    <source>
        <dbReference type="ARBA" id="ARBA00022679"/>
    </source>
</evidence>
<keyword evidence="8" id="KW-0997">Cell inner membrane</keyword>
<evidence type="ECO:0000256" key="3">
    <source>
        <dbReference type="ARBA" id="ARBA00007090"/>
    </source>
</evidence>
<dbReference type="SUPFAM" id="SSF56601">
    <property type="entry name" value="beta-lactamase/transpeptidase-like"/>
    <property type="match status" value="1"/>
</dbReference>
<evidence type="ECO:0000256" key="25">
    <source>
        <dbReference type="ARBA" id="ARBA00049902"/>
    </source>
</evidence>
<dbReference type="InterPro" id="IPR036950">
    <property type="entry name" value="PBP_transglycosylase"/>
</dbReference>
<evidence type="ECO:0000313" key="31">
    <source>
        <dbReference type="EMBL" id="GAA4423403.1"/>
    </source>
</evidence>
<evidence type="ECO:0000256" key="17">
    <source>
        <dbReference type="ARBA" id="ARBA00022984"/>
    </source>
</evidence>
<dbReference type="Pfam" id="PF00905">
    <property type="entry name" value="Transpeptidase"/>
    <property type="match status" value="1"/>
</dbReference>
<evidence type="ECO:0000256" key="15">
    <source>
        <dbReference type="ARBA" id="ARBA00022960"/>
    </source>
</evidence>
<evidence type="ECO:0000256" key="8">
    <source>
        <dbReference type="ARBA" id="ARBA00022519"/>
    </source>
</evidence>
<evidence type="ECO:0000256" key="9">
    <source>
        <dbReference type="ARBA" id="ARBA00022645"/>
    </source>
</evidence>
<evidence type="ECO:0000256" key="13">
    <source>
        <dbReference type="ARBA" id="ARBA00022692"/>
    </source>
</evidence>
<protein>
    <recommendedName>
        <fullName evidence="6">Penicillin-binding protein 1A</fullName>
        <ecNumber evidence="24">2.4.99.28</ecNumber>
        <ecNumber evidence="5">3.4.16.4</ecNumber>
    </recommendedName>
</protein>
<evidence type="ECO:0000256" key="14">
    <source>
        <dbReference type="ARBA" id="ARBA00022801"/>
    </source>
</evidence>
<dbReference type="InterPro" id="IPR050396">
    <property type="entry name" value="Glycosyltr_51/Transpeptidase"/>
</dbReference>
<evidence type="ECO:0000256" key="22">
    <source>
        <dbReference type="ARBA" id="ARBA00023316"/>
    </source>
</evidence>
<comment type="similarity">
    <text evidence="4">In the N-terminal section; belongs to the glycosyltransferase 51 family.</text>
</comment>
<dbReference type="NCBIfam" id="TIGR02074">
    <property type="entry name" value="PBP_1a_fam"/>
    <property type="match status" value="1"/>
</dbReference>
<dbReference type="EMBL" id="BAABEX010000009">
    <property type="protein sequence ID" value="GAA4423403.1"/>
    <property type="molecule type" value="Genomic_DNA"/>
</dbReference>
<evidence type="ECO:0000256" key="16">
    <source>
        <dbReference type="ARBA" id="ARBA00022968"/>
    </source>
</evidence>
<evidence type="ECO:0000256" key="26">
    <source>
        <dbReference type="SAM" id="MobiDB-lite"/>
    </source>
</evidence>
<keyword evidence="16" id="KW-0735">Signal-anchor</keyword>
<evidence type="ECO:0000313" key="32">
    <source>
        <dbReference type="Proteomes" id="UP001501788"/>
    </source>
</evidence>
<keyword evidence="32" id="KW-1185">Reference proteome</keyword>
<evidence type="ECO:0000256" key="1">
    <source>
        <dbReference type="ARBA" id="ARBA00004249"/>
    </source>
</evidence>
<feature type="compositionally biased region" description="Polar residues" evidence="26">
    <location>
        <begin position="1"/>
        <end position="10"/>
    </location>
</feature>
<keyword evidence="18 27" id="KW-1133">Transmembrane helix</keyword>
<dbReference type="Proteomes" id="UP001501788">
    <property type="component" value="Unassembled WGS sequence"/>
</dbReference>
<feature type="domain" description="Penicillin-binding protein transpeptidase" evidence="28">
    <location>
        <begin position="452"/>
        <end position="698"/>
    </location>
</feature>
<evidence type="ECO:0000256" key="2">
    <source>
        <dbReference type="ARBA" id="ARBA00004752"/>
    </source>
</evidence>
<keyword evidence="14" id="KW-0378">Hydrolase</keyword>
<organism evidence="31 32">
    <name type="scientific">Acidovorax lacteus</name>
    <dbReference type="NCBI Taxonomy" id="1924988"/>
    <lineage>
        <taxon>Bacteria</taxon>
        <taxon>Pseudomonadati</taxon>
        <taxon>Pseudomonadota</taxon>
        <taxon>Betaproteobacteria</taxon>
        <taxon>Burkholderiales</taxon>
        <taxon>Comamonadaceae</taxon>
        <taxon>Acidovorax</taxon>
    </lineage>
</organism>
<dbReference type="InterPro" id="IPR001264">
    <property type="entry name" value="Glyco_trans_51"/>
</dbReference>
<dbReference type="EC" id="2.4.99.28" evidence="24"/>
<accession>A0ABP8L7W6</accession>
<dbReference type="Pfam" id="PF00912">
    <property type="entry name" value="Transgly"/>
    <property type="match status" value="1"/>
</dbReference>
<keyword evidence="12" id="KW-0808">Transferase</keyword>
<keyword evidence="15" id="KW-0133">Cell shape</keyword>
<evidence type="ECO:0000256" key="21">
    <source>
        <dbReference type="ARBA" id="ARBA00023268"/>
    </source>
</evidence>
<comment type="subcellular location">
    <subcellularLocation>
        <location evidence="1">Cell inner membrane</location>
        <topology evidence="1">Single-pass type II membrane protein</topology>
    </subcellularLocation>
</comment>
<keyword evidence="17" id="KW-0573">Peptidoglycan synthesis</keyword>
<feature type="transmembrane region" description="Helical" evidence="27">
    <location>
        <begin position="34"/>
        <end position="61"/>
    </location>
</feature>
<keyword evidence="11" id="KW-0328">Glycosyltransferase</keyword>
<keyword evidence="22" id="KW-0961">Cell wall biogenesis/degradation</keyword>
<gene>
    <name evidence="31" type="ORF">GCM10023090_15610</name>
</gene>
<keyword evidence="9" id="KW-0121">Carboxypeptidase</keyword>
<keyword evidence="20" id="KW-0046">Antibiotic resistance</keyword>
<comment type="caution">
    <text evidence="31">The sequence shown here is derived from an EMBL/GenBank/DDBJ whole genome shotgun (WGS) entry which is preliminary data.</text>
</comment>
<name>A0ABP8L7W6_9BURK</name>
<evidence type="ECO:0000256" key="7">
    <source>
        <dbReference type="ARBA" id="ARBA00022475"/>
    </source>
</evidence>
<evidence type="ECO:0000256" key="23">
    <source>
        <dbReference type="ARBA" id="ARBA00034000"/>
    </source>
</evidence>
<evidence type="ECO:0000256" key="24">
    <source>
        <dbReference type="ARBA" id="ARBA00044770"/>
    </source>
</evidence>
<keyword evidence="19 27" id="KW-0472">Membrane</keyword>
<dbReference type="EC" id="3.4.16.4" evidence="5"/>
<feature type="region of interest" description="Disordered" evidence="26">
    <location>
        <begin position="772"/>
        <end position="793"/>
    </location>
</feature>
<evidence type="ECO:0000256" key="27">
    <source>
        <dbReference type="SAM" id="Phobius"/>
    </source>
</evidence>
<evidence type="ECO:0000256" key="6">
    <source>
        <dbReference type="ARBA" id="ARBA00018638"/>
    </source>
</evidence>
<evidence type="ECO:0000259" key="29">
    <source>
        <dbReference type="Pfam" id="PF00912"/>
    </source>
</evidence>
<evidence type="ECO:0000256" key="5">
    <source>
        <dbReference type="ARBA" id="ARBA00012448"/>
    </source>
</evidence>
<dbReference type="PANTHER" id="PTHR32282">
    <property type="entry name" value="BINDING PROTEIN TRANSPEPTIDASE, PUTATIVE-RELATED"/>
    <property type="match status" value="1"/>
</dbReference>
<evidence type="ECO:0000259" key="28">
    <source>
        <dbReference type="Pfam" id="PF00905"/>
    </source>
</evidence>
<dbReference type="Gene3D" id="1.10.3810.10">
    <property type="entry name" value="Biosynthetic peptidoglycan transglycosylase-like"/>
    <property type="match status" value="1"/>
</dbReference>
<keyword evidence="13 27" id="KW-0812">Transmembrane</keyword>
<dbReference type="SUPFAM" id="SSF53955">
    <property type="entry name" value="Lysozyme-like"/>
    <property type="match status" value="1"/>
</dbReference>
<comment type="pathway">
    <text evidence="2">Cell wall biogenesis; peptidoglycan biosynthesis.</text>
</comment>
<feature type="domain" description="Glycosyl transferase family 51" evidence="29">
    <location>
        <begin position="86"/>
        <end position="259"/>
    </location>
</feature>
<sequence length="805" mass="87896">MSRAPSSPKKTSPDDRSGATSSQRPVWLRWMIRLVAWGVGLGTAAVLAVLLTVAVALAVAYPNLPDVSDLADYRPKLPMRVYSSEGALLGEFGEERRNLTPINEIPQVMKDAVLAIEDARFFQHGGVDYKGMVRAALANLGRVKSQGASTITMQVARNVYLSSEKTFTRKIYEILLTFKLEHLLTKDQILEIYMNQIFLGNRAYGFAAASEAYFGKPLKNVSIAEAAMLAGLPKAPSAYNPISNPKRARIRQLHIIDRMEDNGFITAEQAAAAKKEELKIRTGPDTSRVHAEYVAEMARQLIFNQYGSEAYTRGLNVYTTLNAGEQEAAYIALRKGIMDYERRQQYRGPERFVTLPAAAAEAEEMIDDVLANHPDNGDVMAAVVLEASPKRILAARSNGDTVEITGEGLKPAQSGLSEKAAPNIRIRRGAVIRVVRTPKNTWEITQLPEVEGAFVALDPRTGGIRALVGGFDFDKNKFNHVSQAWRQPGSSFKPFIYSAALEKGFTPATLVNDAPLFFDAGVTGGQPWEPKNYDGKFDGPMTLRTALAKSKNMVSIRVLQSVGTKTAQDWVTRFGFEAEKHPAYLTMALGAGSVTPLQMATGYAVFANGGHRINPWLISRVTDHKGRVLSEVTPPVLADQPRAIEPRNAFVMNSLLQEITRSGTAARAQATLKRPDLYGKTGTTNDSVDAWFAGFHPTVVAVTWIGYDTPRNLGSRETGGGLSLPVWISFMEKALKGVPVMEQPVPEGVVNIGGEWFYEEYARNSGVSSLGMEDARAPGGSAPAVAPAAPPPAEERNRILELFRN</sequence>
<evidence type="ECO:0000256" key="10">
    <source>
        <dbReference type="ARBA" id="ARBA00022670"/>
    </source>
</evidence>
<keyword evidence="7" id="KW-1003">Cell membrane</keyword>
<evidence type="ECO:0000256" key="19">
    <source>
        <dbReference type="ARBA" id="ARBA00023136"/>
    </source>
</evidence>
<feature type="domain" description="Penicillin-binding protein OB-like" evidence="30">
    <location>
        <begin position="346"/>
        <end position="450"/>
    </location>
</feature>
<dbReference type="PANTHER" id="PTHR32282:SF27">
    <property type="entry name" value="PENICILLIN-BINDING PROTEIN 1A"/>
    <property type="match status" value="1"/>
</dbReference>
<evidence type="ECO:0000256" key="11">
    <source>
        <dbReference type="ARBA" id="ARBA00022676"/>
    </source>
</evidence>